<name>A0ACA9M2I9_9GLOM</name>
<proteinExistence type="predicted"/>
<sequence>SPMQDITNNDNDNAQDSDTSASTINVLSLKSVQSSRSIRRKNVSQSTLTPVMPSLKKSLRSSVQKDNGVENTPKQDGTIKNNAQDSSTLNNTWIGIHIGMKR</sequence>
<protein>
    <submittedName>
        <fullName evidence="1">3647_t:CDS:1</fullName>
    </submittedName>
</protein>
<dbReference type="Proteomes" id="UP000789702">
    <property type="component" value="Unassembled WGS sequence"/>
</dbReference>
<reference evidence="1" key="1">
    <citation type="submission" date="2021-06" db="EMBL/GenBank/DDBJ databases">
        <authorList>
            <person name="Kallberg Y."/>
            <person name="Tangrot J."/>
            <person name="Rosling A."/>
        </authorList>
    </citation>
    <scope>NUCLEOTIDE SEQUENCE</scope>
    <source>
        <strain evidence="1">IL203A</strain>
    </source>
</reference>
<dbReference type="EMBL" id="CAJVPU010006658">
    <property type="protein sequence ID" value="CAG8563374.1"/>
    <property type="molecule type" value="Genomic_DNA"/>
</dbReference>
<organism evidence="1 2">
    <name type="scientific">Dentiscutata heterogama</name>
    <dbReference type="NCBI Taxonomy" id="1316150"/>
    <lineage>
        <taxon>Eukaryota</taxon>
        <taxon>Fungi</taxon>
        <taxon>Fungi incertae sedis</taxon>
        <taxon>Mucoromycota</taxon>
        <taxon>Glomeromycotina</taxon>
        <taxon>Glomeromycetes</taxon>
        <taxon>Diversisporales</taxon>
        <taxon>Gigasporaceae</taxon>
        <taxon>Dentiscutata</taxon>
    </lineage>
</organism>
<gene>
    <name evidence="1" type="ORF">DHETER_LOCUS5745</name>
</gene>
<feature type="non-terminal residue" evidence="1">
    <location>
        <position position="1"/>
    </location>
</feature>
<evidence type="ECO:0000313" key="2">
    <source>
        <dbReference type="Proteomes" id="UP000789702"/>
    </source>
</evidence>
<keyword evidence="2" id="KW-1185">Reference proteome</keyword>
<comment type="caution">
    <text evidence="1">The sequence shown here is derived from an EMBL/GenBank/DDBJ whole genome shotgun (WGS) entry which is preliminary data.</text>
</comment>
<accession>A0ACA9M2I9</accession>
<evidence type="ECO:0000313" key="1">
    <source>
        <dbReference type="EMBL" id="CAG8563374.1"/>
    </source>
</evidence>